<evidence type="ECO:0000256" key="5">
    <source>
        <dbReference type="ARBA" id="ARBA00022857"/>
    </source>
</evidence>
<evidence type="ECO:0000256" key="2">
    <source>
        <dbReference type="ARBA" id="ARBA00005979"/>
    </source>
</evidence>
<evidence type="ECO:0000313" key="8">
    <source>
        <dbReference type="Proteomes" id="UP001157006"/>
    </source>
</evidence>
<dbReference type="AlphaFoldDB" id="A0AAV0YVV0"/>
<dbReference type="EMBL" id="OX451736">
    <property type="protein sequence ID" value="CAI8589459.1"/>
    <property type="molecule type" value="Genomic_DNA"/>
</dbReference>
<sequence>MGNFNLSHRLVLAPLTRRRSYNNIPQPHAILYYSQRTSKGGLLISEAAGVSETAQGYPNTPGIWTKEQVEAWKPIVDAVHAKGGIFFCQIWHAGRVSNSIYQPNGQAPISPTDKSLTSNEVQQYTPPRRLKADEIPHIVNDFKIAARNAIEAGFDGVELHGGYNRQDGINAIAENRADLVAYGRLFLANPDLPKRFALDAPLNKYNRETFYTPDPVLGYTDYPFLE</sequence>
<dbReference type="PANTHER" id="PTHR22893">
    <property type="entry name" value="NADH OXIDOREDUCTASE-RELATED"/>
    <property type="match status" value="1"/>
</dbReference>
<feature type="domain" description="NADH:flavin oxidoreductase/NADH oxidase N-terminal" evidence="6">
    <location>
        <begin position="1"/>
        <end position="161"/>
    </location>
</feature>
<accession>A0AAV0YVV0</accession>
<dbReference type="Pfam" id="PF00724">
    <property type="entry name" value="Oxidored_FMN"/>
    <property type="match status" value="1"/>
</dbReference>
<evidence type="ECO:0000256" key="1">
    <source>
        <dbReference type="ARBA" id="ARBA00001917"/>
    </source>
</evidence>
<proteinExistence type="inferred from homology"/>
<dbReference type="InterPro" id="IPR001155">
    <property type="entry name" value="OxRdtase_FMN_N"/>
</dbReference>
<keyword evidence="5" id="KW-0521">NADP</keyword>
<dbReference type="GO" id="GO:0016491">
    <property type="term" value="F:oxidoreductase activity"/>
    <property type="evidence" value="ECO:0007669"/>
    <property type="project" value="InterPro"/>
</dbReference>
<name>A0AAV0YVV0_VICFA</name>
<dbReference type="PANTHER" id="PTHR22893:SF91">
    <property type="entry name" value="NADPH DEHYDROGENASE 2-RELATED"/>
    <property type="match status" value="1"/>
</dbReference>
<evidence type="ECO:0000313" key="7">
    <source>
        <dbReference type="EMBL" id="CAI8589459.1"/>
    </source>
</evidence>
<keyword evidence="8" id="KW-1185">Reference proteome</keyword>
<keyword evidence="3" id="KW-0285">Flavoprotein</keyword>
<organism evidence="7 8">
    <name type="scientific">Vicia faba</name>
    <name type="common">Broad bean</name>
    <name type="synonym">Faba vulgaris</name>
    <dbReference type="NCBI Taxonomy" id="3906"/>
    <lineage>
        <taxon>Eukaryota</taxon>
        <taxon>Viridiplantae</taxon>
        <taxon>Streptophyta</taxon>
        <taxon>Embryophyta</taxon>
        <taxon>Tracheophyta</taxon>
        <taxon>Spermatophyta</taxon>
        <taxon>Magnoliopsida</taxon>
        <taxon>eudicotyledons</taxon>
        <taxon>Gunneridae</taxon>
        <taxon>Pentapetalae</taxon>
        <taxon>rosids</taxon>
        <taxon>fabids</taxon>
        <taxon>Fabales</taxon>
        <taxon>Fabaceae</taxon>
        <taxon>Papilionoideae</taxon>
        <taxon>50 kb inversion clade</taxon>
        <taxon>NPAAA clade</taxon>
        <taxon>Hologalegina</taxon>
        <taxon>IRL clade</taxon>
        <taxon>Fabeae</taxon>
        <taxon>Vicia</taxon>
    </lineage>
</organism>
<reference evidence="7 8" key="1">
    <citation type="submission" date="2023-01" db="EMBL/GenBank/DDBJ databases">
        <authorList>
            <person name="Kreplak J."/>
        </authorList>
    </citation>
    <scope>NUCLEOTIDE SEQUENCE [LARGE SCALE GENOMIC DNA]</scope>
</reference>
<dbReference type="InterPro" id="IPR013785">
    <property type="entry name" value="Aldolase_TIM"/>
</dbReference>
<evidence type="ECO:0000256" key="3">
    <source>
        <dbReference type="ARBA" id="ARBA00022630"/>
    </source>
</evidence>
<protein>
    <recommendedName>
        <fullName evidence="6">NADH:flavin oxidoreductase/NADH oxidase N-terminal domain-containing protein</fullName>
    </recommendedName>
</protein>
<dbReference type="InterPro" id="IPR045247">
    <property type="entry name" value="Oye-like"/>
</dbReference>
<dbReference type="SUPFAM" id="SSF51395">
    <property type="entry name" value="FMN-linked oxidoreductases"/>
    <property type="match status" value="1"/>
</dbReference>
<dbReference type="Gene3D" id="3.20.20.70">
    <property type="entry name" value="Aldolase class I"/>
    <property type="match status" value="2"/>
</dbReference>
<evidence type="ECO:0000259" key="6">
    <source>
        <dbReference type="Pfam" id="PF00724"/>
    </source>
</evidence>
<dbReference type="Proteomes" id="UP001157006">
    <property type="component" value="Chromosome 1L"/>
</dbReference>
<gene>
    <name evidence="7" type="ORF">VFH_I393800</name>
</gene>
<keyword evidence="4" id="KW-0288">FMN</keyword>
<dbReference type="GO" id="GO:0010181">
    <property type="term" value="F:FMN binding"/>
    <property type="evidence" value="ECO:0007669"/>
    <property type="project" value="InterPro"/>
</dbReference>
<evidence type="ECO:0000256" key="4">
    <source>
        <dbReference type="ARBA" id="ARBA00022643"/>
    </source>
</evidence>
<comment type="cofactor">
    <cofactor evidence="1">
        <name>FMN</name>
        <dbReference type="ChEBI" id="CHEBI:58210"/>
    </cofactor>
</comment>
<comment type="similarity">
    <text evidence="2">Belongs to the NADH:flavin oxidoreductase/NADH oxidase family.</text>
</comment>